<dbReference type="SMART" id="SM00047">
    <property type="entry name" value="LYZ2"/>
    <property type="match status" value="1"/>
</dbReference>
<dbReference type="GeneID" id="29518722"/>
<sequence>MASRRERFYNEAYSQARQAGLNDAQARLAASQASLETGYGRSVVGNNYFGIKAGSSWNGPTVTAGTWEDTANGPVRERARFRSYESPVNAFGDWARTVSRKWSDAFTAPTFNEAVEGLNYGRQGGYATDRKYGSKLRAIDAKYGPQASATTGIMSAVNPPASATPMARPMSLAEQYGLYDAGRTAARDIGLLRQDVAAQDPMGQLKRDLIARNKAYEMATAPAPGGLLEALPEAPVATVGVEGAAGSPVVTAYDQAPQADASPFNSVMGNQGLLSPQEQEMMAAQQARVAGMGPNRNAQLAKAAKKGLGAFGGGLLGGMLLGPLGAVAGGLLGPTILNSVTQSPNFPAAPQNTPKGDGRLTDYGRQVQRESGQFDRAVRSGSSGLW</sequence>
<protein>
    <submittedName>
        <fullName evidence="4">Glucosaminidase domain-containing protein</fullName>
    </submittedName>
</protein>
<dbReference type="InterPro" id="IPR051056">
    <property type="entry name" value="Glycosyl_Hydrolase_73"/>
</dbReference>
<dbReference type="RefSeq" id="WP_051659740.1">
    <property type="nucleotide sequence ID" value="NZ_CP015880.1"/>
</dbReference>
<feature type="domain" description="Mannosyl-glycoprotein endo-beta-N-acetylglucosamidase-like" evidence="3">
    <location>
        <begin position="10"/>
        <end position="144"/>
    </location>
</feature>
<evidence type="ECO:0000256" key="1">
    <source>
        <dbReference type="ARBA" id="ARBA00022801"/>
    </source>
</evidence>
<organism evidence="4 5">
    <name type="scientific">Ensifer adhaerens</name>
    <name type="common">Sinorhizobium morelense</name>
    <dbReference type="NCBI Taxonomy" id="106592"/>
    <lineage>
        <taxon>Bacteria</taxon>
        <taxon>Pseudomonadati</taxon>
        <taxon>Pseudomonadota</taxon>
        <taxon>Alphaproteobacteria</taxon>
        <taxon>Hyphomicrobiales</taxon>
        <taxon>Rhizobiaceae</taxon>
        <taxon>Sinorhizobium/Ensifer group</taxon>
        <taxon>Ensifer</taxon>
    </lineage>
</organism>
<accession>A0ABY8HCI8</accession>
<dbReference type="EMBL" id="CP121308">
    <property type="protein sequence ID" value="WFP89810.1"/>
    <property type="molecule type" value="Genomic_DNA"/>
</dbReference>
<reference evidence="4 5" key="1">
    <citation type="submission" date="2023-03" db="EMBL/GenBank/DDBJ databases">
        <title>Comparative genome and transcriptome analysis combination mining strategies for increasing vitamin B12 production of Ensifer adhaerens strain.</title>
        <authorList>
            <person name="Yongheng L."/>
        </authorList>
    </citation>
    <scope>NUCLEOTIDE SEQUENCE [LARGE SCALE GENOMIC DNA]</scope>
    <source>
        <strain evidence="4 5">Casida A-T305</strain>
    </source>
</reference>
<evidence type="ECO:0000256" key="2">
    <source>
        <dbReference type="SAM" id="MobiDB-lite"/>
    </source>
</evidence>
<dbReference type="Gene3D" id="1.10.530.10">
    <property type="match status" value="1"/>
</dbReference>
<feature type="region of interest" description="Disordered" evidence="2">
    <location>
        <begin position="342"/>
        <end position="362"/>
    </location>
</feature>
<keyword evidence="1" id="KW-0378">Hydrolase</keyword>
<keyword evidence="5" id="KW-1185">Reference proteome</keyword>
<dbReference type="Pfam" id="PF01832">
    <property type="entry name" value="Glucosaminidase"/>
    <property type="match status" value="1"/>
</dbReference>
<dbReference type="PANTHER" id="PTHR33308:SF9">
    <property type="entry name" value="PEPTIDOGLYCAN HYDROLASE FLGJ"/>
    <property type="match status" value="1"/>
</dbReference>
<name>A0ABY8HCI8_ENSAD</name>
<evidence type="ECO:0000313" key="5">
    <source>
        <dbReference type="Proteomes" id="UP001214094"/>
    </source>
</evidence>
<dbReference type="InterPro" id="IPR002901">
    <property type="entry name" value="MGlyc_endo_b_GlcNAc-like_dom"/>
</dbReference>
<gene>
    <name evidence="4" type="ORF">P4B07_14750</name>
</gene>
<evidence type="ECO:0000259" key="3">
    <source>
        <dbReference type="SMART" id="SM00047"/>
    </source>
</evidence>
<feature type="compositionally biased region" description="Polar residues" evidence="2">
    <location>
        <begin position="342"/>
        <end position="354"/>
    </location>
</feature>
<dbReference type="Proteomes" id="UP001214094">
    <property type="component" value="Chromosome"/>
</dbReference>
<dbReference type="PANTHER" id="PTHR33308">
    <property type="entry name" value="PEPTIDOGLYCAN HYDROLASE FLGJ"/>
    <property type="match status" value="1"/>
</dbReference>
<proteinExistence type="predicted"/>
<evidence type="ECO:0000313" key="4">
    <source>
        <dbReference type="EMBL" id="WFP89810.1"/>
    </source>
</evidence>